<dbReference type="AlphaFoldDB" id="A0A164WZV7"/>
<keyword evidence="1" id="KW-0472">Membrane</keyword>
<keyword evidence="1" id="KW-0812">Transmembrane</keyword>
<organism evidence="2 3">
    <name type="scientific">Daphnia magna</name>
    <dbReference type="NCBI Taxonomy" id="35525"/>
    <lineage>
        <taxon>Eukaryota</taxon>
        <taxon>Metazoa</taxon>
        <taxon>Ecdysozoa</taxon>
        <taxon>Arthropoda</taxon>
        <taxon>Crustacea</taxon>
        <taxon>Branchiopoda</taxon>
        <taxon>Diplostraca</taxon>
        <taxon>Cladocera</taxon>
        <taxon>Anomopoda</taxon>
        <taxon>Daphniidae</taxon>
        <taxon>Daphnia</taxon>
    </lineage>
</organism>
<evidence type="ECO:0000313" key="3">
    <source>
        <dbReference type="Proteomes" id="UP000076858"/>
    </source>
</evidence>
<gene>
    <name evidence="2" type="ORF">APZ42_021126</name>
</gene>
<reference evidence="2 3" key="1">
    <citation type="submission" date="2016-03" db="EMBL/GenBank/DDBJ databases">
        <title>EvidentialGene: Evidence-directed Construction of Genes on Genomes.</title>
        <authorList>
            <person name="Gilbert D.G."/>
            <person name="Choi J.-H."/>
            <person name="Mockaitis K."/>
            <person name="Colbourne J."/>
            <person name="Pfrender M."/>
        </authorList>
    </citation>
    <scope>NUCLEOTIDE SEQUENCE [LARGE SCALE GENOMIC DNA]</scope>
    <source>
        <strain evidence="2 3">Xinb3</strain>
        <tissue evidence="2">Complete organism</tissue>
    </source>
</reference>
<comment type="caution">
    <text evidence="2">The sequence shown here is derived from an EMBL/GenBank/DDBJ whole genome shotgun (WGS) entry which is preliminary data.</text>
</comment>
<feature type="transmembrane region" description="Helical" evidence="1">
    <location>
        <begin position="27"/>
        <end position="46"/>
    </location>
</feature>
<dbReference type="EMBL" id="LRGB01001036">
    <property type="protein sequence ID" value="KZS13736.1"/>
    <property type="molecule type" value="Genomic_DNA"/>
</dbReference>
<evidence type="ECO:0000256" key="1">
    <source>
        <dbReference type="SAM" id="Phobius"/>
    </source>
</evidence>
<proteinExistence type="predicted"/>
<keyword evidence="3" id="KW-1185">Reference proteome</keyword>
<sequence length="58" mass="6870">MIRQHCVISCLLVSIDNVIHIYKFTPFFFFYLIVLSPTFSFSFTLIKAPSSSFFFFFN</sequence>
<name>A0A164WZV7_9CRUS</name>
<evidence type="ECO:0000313" key="2">
    <source>
        <dbReference type="EMBL" id="KZS13736.1"/>
    </source>
</evidence>
<dbReference type="Proteomes" id="UP000076858">
    <property type="component" value="Unassembled WGS sequence"/>
</dbReference>
<keyword evidence="1" id="KW-1133">Transmembrane helix</keyword>
<protein>
    <submittedName>
        <fullName evidence="2">Uncharacterized protein</fullName>
    </submittedName>
</protein>
<accession>A0A164WZV7</accession>